<sequence length="143" mass="16235">MLLRLLRVLLLLMVGRLMMRMMMVQCVAVMSAKRLVRMARTDIGSLRSRTSSCGHRCIGRTRWKDIFVRHNAERTGKLIIVRCTTLPTIPCSASSSTRWHTVLWSIARGNGLLLMLFEKRSEGCLLMSRSGGYRVTAPNIRAI</sequence>
<dbReference type="AlphaFoldDB" id="A0A2M4C6J5"/>
<evidence type="ECO:0000256" key="1">
    <source>
        <dbReference type="SAM" id="SignalP"/>
    </source>
</evidence>
<reference evidence="2" key="1">
    <citation type="submission" date="2018-01" db="EMBL/GenBank/DDBJ databases">
        <title>An insight into the sialome of Amazonian anophelines.</title>
        <authorList>
            <person name="Ribeiro J.M."/>
            <person name="Scarpassa V."/>
            <person name="Calvo E."/>
        </authorList>
    </citation>
    <scope>NUCLEOTIDE SEQUENCE</scope>
    <source>
        <tissue evidence="2">Salivary glands</tissue>
    </source>
</reference>
<keyword evidence="1" id="KW-0732">Signal</keyword>
<accession>A0A2M4C6J5</accession>
<name>A0A2M4C6J5_9DIPT</name>
<dbReference type="EMBL" id="GGFJ01011792">
    <property type="protein sequence ID" value="MBW60933.1"/>
    <property type="molecule type" value="Transcribed_RNA"/>
</dbReference>
<feature type="signal peptide" evidence="1">
    <location>
        <begin position="1"/>
        <end position="26"/>
    </location>
</feature>
<feature type="chain" id="PRO_5015005656" evidence="1">
    <location>
        <begin position="27"/>
        <end position="143"/>
    </location>
</feature>
<organism evidence="2">
    <name type="scientific">Anopheles marajoara</name>
    <dbReference type="NCBI Taxonomy" id="58244"/>
    <lineage>
        <taxon>Eukaryota</taxon>
        <taxon>Metazoa</taxon>
        <taxon>Ecdysozoa</taxon>
        <taxon>Arthropoda</taxon>
        <taxon>Hexapoda</taxon>
        <taxon>Insecta</taxon>
        <taxon>Pterygota</taxon>
        <taxon>Neoptera</taxon>
        <taxon>Endopterygota</taxon>
        <taxon>Diptera</taxon>
        <taxon>Nematocera</taxon>
        <taxon>Culicoidea</taxon>
        <taxon>Culicidae</taxon>
        <taxon>Anophelinae</taxon>
        <taxon>Anopheles</taxon>
    </lineage>
</organism>
<proteinExistence type="predicted"/>
<protein>
    <submittedName>
        <fullName evidence="2">Putative secreted protein</fullName>
    </submittedName>
</protein>
<evidence type="ECO:0000313" key="2">
    <source>
        <dbReference type="EMBL" id="MBW60933.1"/>
    </source>
</evidence>